<protein>
    <submittedName>
        <fullName evidence="1">Uncharacterized protein</fullName>
    </submittedName>
</protein>
<evidence type="ECO:0000313" key="1">
    <source>
        <dbReference type="EMBL" id="EMD69905.1"/>
    </source>
</evidence>
<evidence type="ECO:0000313" key="2">
    <source>
        <dbReference type="Proteomes" id="UP000016934"/>
    </source>
</evidence>
<dbReference type="GeneID" id="19134581"/>
<organism evidence="1 2">
    <name type="scientific">Cochliobolus sativus (strain ND90Pr / ATCC 201652)</name>
    <name type="common">Common root rot and spot blotch fungus</name>
    <name type="synonym">Bipolaris sorokiniana</name>
    <dbReference type="NCBI Taxonomy" id="665912"/>
    <lineage>
        <taxon>Eukaryota</taxon>
        <taxon>Fungi</taxon>
        <taxon>Dikarya</taxon>
        <taxon>Ascomycota</taxon>
        <taxon>Pezizomycotina</taxon>
        <taxon>Dothideomycetes</taxon>
        <taxon>Pleosporomycetidae</taxon>
        <taxon>Pleosporales</taxon>
        <taxon>Pleosporineae</taxon>
        <taxon>Pleosporaceae</taxon>
        <taxon>Bipolaris</taxon>
    </lineage>
</organism>
<dbReference type="AlphaFoldDB" id="M2T650"/>
<reference evidence="2" key="2">
    <citation type="journal article" date="2013" name="PLoS Genet.">
        <title>Comparative genome structure, secondary metabolite, and effector coding capacity across Cochliobolus pathogens.</title>
        <authorList>
            <person name="Condon B.J."/>
            <person name="Leng Y."/>
            <person name="Wu D."/>
            <person name="Bushley K.E."/>
            <person name="Ohm R.A."/>
            <person name="Otillar R."/>
            <person name="Martin J."/>
            <person name="Schackwitz W."/>
            <person name="Grimwood J."/>
            <person name="MohdZainudin N."/>
            <person name="Xue C."/>
            <person name="Wang R."/>
            <person name="Manning V.A."/>
            <person name="Dhillon B."/>
            <person name="Tu Z.J."/>
            <person name="Steffenson B.J."/>
            <person name="Salamov A."/>
            <person name="Sun H."/>
            <person name="Lowry S."/>
            <person name="LaButti K."/>
            <person name="Han J."/>
            <person name="Copeland A."/>
            <person name="Lindquist E."/>
            <person name="Barry K."/>
            <person name="Schmutz J."/>
            <person name="Baker S.E."/>
            <person name="Ciuffetti L.M."/>
            <person name="Grigoriev I.V."/>
            <person name="Zhong S."/>
            <person name="Turgeon B.G."/>
        </authorList>
    </citation>
    <scope>NUCLEOTIDE SEQUENCE [LARGE SCALE GENOMIC DNA]</scope>
    <source>
        <strain evidence="2">ND90Pr / ATCC 201652</strain>
    </source>
</reference>
<dbReference type="Proteomes" id="UP000016934">
    <property type="component" value="Unassembled WGS sequence"/>
</dbReference>
<reference evidence="1 2" key="1">
    <citation type="journal article" date="2012" name="PLoS Pathog.">
        <title>Diverse lifestyles and strategies of plant pathogenesis encoded in the genomes of eighteen Dothideomycetes fungi.</title>
        <authorList>
            <person name="Ohm R.A."/>
            <person name="Feau N."/>
            <person name="Henrissat B."/>
            <person name="Schoch C.L."/>
            <person name="Horwitz B.A."/>
            <person name="Barry K.W."/>
            <person name="Condon B.J."/>
            <person name="Copeland A.C."/>
            <person name="Dhillon B."/>
            <person name="Glaser F."/>
            <person name="Hesse C.N."/>
            <person name="Kosti I."/>
            <person name="LaButti K."/>
            <person name="Lindquist E.A."/>
            <person name="Lucas S."/>
            <person name="Salamov A.A."/>
            <person name="Bradshaw R.E."/>
            <person name="Ciuffetti L."/>
            <person name="Hamelin R.C."/>
            <person name="Kema G.H.J."/>
            <person name="Lawrence C."/>
            <person name="Scott J.A."/>
            <person name="Spatafora J.W."/>
            <person name="Turgeon B.G."/>
            <person name="de Wit P.J.G.M."/>
            <person name="Zhong S."/>
            <person name="Goodwin S.B."/>
            <person name="Grigoriev I.V."/>
        </authorList>
    </citation>
    <scope>NUCLEOTIDE SEQUENCE [LARGE SCALE GENOMIC DNA]</scope>
    <source>
        <strain evidence="2">ND90Pr / ATCC 201652</strain>
    </source>
</reference>
<accession>M2T650</accession>
<dbReference type="EMBL" id="KB445637">
    <property type="protein sequence ID" value="EMD69905.1"/>
    <property type="molecule type" value="Genomic_DNA"/>
</dbReference>
<dbReference type="RefSeq" id="XP_007694087.1">
    <property type="nucleotide sequence ID" value="XM_007695897.1"/>
</dbReference>
<proteinExistence type="predicted"/>
<sequence>MQHRPQSARDGSGDDASPDWVLSKLAYIGISTPTDVDIAESRRPVVLHVAQPEYRVAEKPNLRRRLISTEKAALLSNDLAGSELATKTIIAKQLIGSDACLQQLGIDVQVSSKRRSRRAKDRPVLADEHFGLHLCPPPTLGHGDSDRSSGVSVGRHCLTGGLFTNAASKQGFAFGKPRAP</sequence>
<keyword evidence="2" id="KW-1185">Reference proteome</keyword>
<gene>
    <name evidence="1" type="ORF">COCSADRAFT_22063</name>
</gene>
<name>M2T650_COCSN</name>
<dbReference type="HOGENOM" id="CLU_1496067_0_0_1"/>
<dbReference type="KEGG" id="bsc:COCSADRAFT_22063"/>